<evidence type="ECO:0000313" key="2">
    <source>
        <dbReference type="EMBL" id="MQM26645.1"/>
    </source>
</evidence>
<comment type="caution">
    <text evidence="2">The sequence shown here is derived from an EMBL/GenBank/DDBJ whole genome shotgun (WGS) entry which is preliminary data.</text>
</comment>
<organism evidence="2 3">
    <name type="scientific">Glycomyces albidus</name>
    <dbReference type="NCBI Taxonomy" id="2656774"/>
    <lineage>
        <taxon>Bacteria</taxon>
        <taxon>Bacillati</taxon>
        <taxon>Actinomycetota</taxon>
        <taxon>Actinomycetes</taxon>
        <taxon>Glycomycetales</taxon>
        <taxon>Glycomycetaceae</taxon>
        <taxon>Glycomyces</taxon>
    </lineage>
</organism>
<dbReference type="RefSeq" id="WP_153025799.1">
    <property type="nucleotide sequence ID" value="NZ_WIAO01000015.1"/>
</dbReference>
<dbReference type="EMBL" id="WIAO01000015">
    <property type="protein sequence ID" value="MQM26645.1"/>
    <property type="molecule type" value="Genomic_DNA"/>
</dbReference>
<keyword evidence="3" id="KW-1185">Reference proteome</keyword>
<name>A0A6L5GAF6_9ACTN</name>
<accession>A0A6L5GAF6</accession>
<dbReference type="AlphaFoldDB" id="A0A6L5GAF6"/>
<dbReference type="Proteomes" id="UP000477750">
    <property type="component" value="Unassembled WGS sequence"/>
</dbReference>
<feature type="compositionally biased region" description="Basic and acidic residues" evidence="1">
    <location>
        <begin position="85"/>
        <end position="94"/>
    </location>
</feature>
<feature type="region of interest" description="Disordered" evidence="1">
    <location>
        <begin position="80"/>
        <end position="110"/>
    </location>
</feature>
<gene>
    <name evidence="2" type="ORF">GFD30_13850</name>
</gene>
<reference evidence="2 3" key="1">
    <citation type="submission" date="2019-10" db="EMBL/GenBank/DDBJ databases">
        <title>Glycomyces albidus sp. nov., a novel actinomycete isolated from rhizosphere soil of wheat (Triticum aestivum L.).</title>
        <authorList>
            <person name="Qian L."/>
        </authorList>
    </citation>
    <scope>NUCLEOTIDE SEQUENCE [LARGE SCALE GENOMIC DNA]</scope>
    <source>
        <strain evidence="2 3">NEAU-7082</strain>
    </source>
</reference>
<evidence type="ECO:0000313" key="3">
    <source>
        <dbReference type="Proteomes" id="UP000477750"/>
    </source>
</evidence>
<protein>
    <submittedName>
        <fullName evidence="2">Uncharacterized protein</fullName>
    </submittedName>
</protein>
<evidence type="ECO:0000256" key="1">
    <source>
        <dbReference type="SAM" id="MobiDB-lite"/>
    </source>
</evidence>
<sequence>MDSVSTNDDLAEDPEPMLGVVPARMNWVRTWEAPGEIVELFLDQVRRDGCLVLRVGDGRDERVGTFQATGDRADRIDWRGSATTRPEDWRDRQHGRVNAYLAATAPPPRR</sequence>
<proteinExistence type="predicted"/>